<dbReference type="PANTHER" id="PTHR31449">
    <property type="entry name" value="UPF0598 PROTEIN C8ORF82"/>
    <property type="match status" value="1"/>
</dbReference>
<dbReference type="AlphaFoldDB" id="A0A0L0D2C7"/>
<dbReference type="InterPro" id="IPR028108">
    <property type="entry name" value="DUF4505"/>
</dbReference>
<evidence type="ECO:0000256" key="2">
    <source>
        <dbReference type="SAM" id="MobiDB-lite"/>
    </source>
</evidence>
<dbReference type="OrthoDB" id="10260024at2759"/>
<dbReference type="Proteomes" id="UP000054408">
    <property type="component" value="Unassembled WGS sequence"/>
</dbReference>
<feature type="region of interest" description="Disordered" evidence="2">
    <location>
        <begin position="1"/>
        <end position="20"/>
    </location>
</feature>
<evidence type="ECO:0000313" key="3">
    <source>
        <dbReference type="EMBL" id="KNC46447.1"/>
    </source>
</evidence>
<proteinExistence type="inferred from homology"/>
<dbReference type="EMBL" id="GL349442">
    <property type="protein sequence ID" value="KNC46447.1"/>
    <property type="molecule type" value="Genomic_DNA"/>
</dbReference>
<evidence type="ECO:0000256" key="1">
    <source>
        <dbReference type="ARBA" id="ARBA00006322"/>
    </source>
</evidence>
<evidence type="ECO:0000313" key="4">
    <source>
        <dbReference type="Proteomes" id="UP000054408"/>
    </source>
</evidence>
<dbReference type="GeneID" id="25562549"/>
<protein>
    <submittedName>
        <fullName evidence="3">UPF0598 protein C8orf82</fullName>
    </submittedName>
</protein>
<sequence>MLRACSQGGRVPETEATTTRKGKARYTRQYFYEIDSSGRVFLADAKHKNYATAYRDVTFLNDLFTRLKANKTGLYVDDGYDYVSPCGRELNFVTTEDITPYVFHTLHRLPGDSAAAPGACAAAAVEPAHGTDADGACAAGRDAAPLEAADCDDDGVDVLVYGAAMYVPFQPDALWISEAGRMYHPSPMDGVPGLVGDKLTMDLNCEVIDDPADAVAFMWRGERHVVAPHCPDSPVST</sequence>
<gene>
    <name evidence="3" type="ORF">AMSG_02904</name>
</gene>
<organism evidence="3 4">
    <name type="scientific">Thecamonas trahens ATCC 50062</name>
    <dbReference type="NCBI Taxonomy" id="461836"/>
    <lineage>
        <taxon>Eukaryota</taxon>
        <taxon>Apusozoa</taxon>
        <taxon>Apusomonadida</taxon>
        <taxon>Apusomonadidae</taxon>
        <taxon>Thecamonas</taxon>
    </lineage>
</organism>
<dbReference type="RefSeq" id="XP_013760738.1">
    <property type="nucleotide sequence ID" value="XM_013905284.1"/>
</dbReference>
<comment type="similarity">
    <text evidence="1">Belongs to the UPF0598 family.</text>
</comment>
<name>A0A0L0D2C7_THETB</name>
<reference evidence="3 4" key="1">
    <citation type="submission" date="2010-05" db="EMBL/GenBank/DDBJ databases">
        <title>The Genome Sequence of Thecamonas trahens ATCC 50062.</title>
        <authorList>
            <consortium name="The Broad Institute Genome Sequencing Platform"/>
            <person name="Russ C."/>
            <person name="Cuomo C."/>
            <person name="Shea T."/>
            <person name="Young S.K."/>
            <person name="Zeng Q."/>
            <person name="Koehrsen M."/>
            <person name="Haas B."/>
            <person name="Borodovsky M."/>
            <person name="Guigo R."/>
            <person name="Alvarado L."/>
            <person name="Berlin A."/>
            <person name="Bochicchio J."/>
            <person name="Borenstein D."/>
            <person name="Chapman S."/>
            <person name="Chen Z."/>
            <person name="Freedman E."/>
            <person name="Gellesch M."/>
            <person name="Goldberg J."/>
            <person name="Griggs A."/>
            <person name="Gujja S."/>
            <person name="Heilman E."/>
            <person name="Heiman D."/>
            <person name="Hepburn T."/>
            <person name="Howarth C."/>
            <person name="Jen D."/>
            <person name="Larson L."/>
            <person name="Mehta T."/>
            <person name="Park D."/>
            <person name="Pearson M."/>
            <person name="Roberts A."/>
            <person name="Saif S."/>
            <person name="Shenoy N."/>
            <person name="Sisk P."/>
            <person name="Stolte C."/>
            <person name="Sykes S."/>
            <person name="Thomson T."/>
            <person name="Walk T."/>
            <person name="White J."/>
            <person name="Yandava C."/>
            <person name="Burger G."/>
            <person name="Gray M.W."/>
            <person name="Holland P.W.H."/>
            <person name="King N."/>
            <person name="Lang F.B.F."/>
            <person name="Roger A.J."/>
            <person name="Ruiz-Trillo I."/>
            <person name="Lander E."/>
            <person name="Nusbaum C."/>
        </authorList>
    </citation>
    <scope>NUCLEOTIDE SEQUENCE [LARGE SCALE GENOMIC DNA]</scope>
    <source>
        <strain evidence="3 4">ATCC 50062</strain>
    </source>
</reference>
<accession>A0A0L0D2C7</accession>
<dbReference type="PANTHER" id="PTHR31449:SF3">
    <property type="entry name" value="UPF0598 PROTEIN C8ORF82"/>
    <property type="match status" value="1"/>
</dbReference>
<dbReference type="Pfam" id="PF14956">
    <property type="entry name" value="DUF4505"/>
    <property type="match status" value="1"/>
</dbReference>
<keyword evidence="4" id="KW-1185">Reference proteome</keyword>